<keyword evidence="2" id="KW-1185">Reference proteome</keyword>
<evidence type="ECO:0000313" key="1">
    <source>
        <dbReference type="EMBL" id="MQM07311.1"/>
    </source>
</evidence>
<dbReference type="AlphaFoldDB" id="A0A843WPE8"/>
<gene>
    <name evidence="1" type="ORF">Taro_040155</name>
</gene>
<proteinExistence type="predicted"/>
<organism evidence="1 2">
    <name type="scientific">Colocasia esculenta</name>
    <name type="common">Wild taro</name>
    <name type="synonym">Arum esculentum</name>
    <dbReference type="NCBI Taxonomy" id="4460"/>
    <lineage>
        <taxon>Eukaryota</taxon>
        <taxon>Viridiplantae</taxon>
        <taxon>Streptophyta</taxon>
        <taxon>Embryophyta</taxon>
        <taxon>Tracheophyta</taxon>
        <taxon>Spermatophyta</taxon>
        <taxon>Magnoliopsida</taxon>
        <taxon>Liliopsida</taxon>
        <taxon>Araceae</taxon>
        <taxon>Aroideae</taxon>
        <taxon>Colocasieae</taxon>
        <taxon>Colocasia</taxon>
    </lineage>
</organism>
<sequence length="53" mass="5969">MDTGSRHWSPASPFSVPHSRALQPETLEVPVRGRIAVVLGQRLQQCSFFSQLY</sequence>
<name>A0A843WPE8_COLES</name>
<accession>A0A843WPE8</accession>
<dbReference type="EMBL" id="NMUH01003846">
    <property type="protein sequence ID" value="MQM07311.1"/>
    <property type="molecule type" value="Genomic_DNA"/>
</dbReference>
<dbReference type="Proteomes" id="UP000652761">
    <property type="component" value="Unassembled WGS sequence"/>
</dbReference>
<reference evidence="1" key="1">
    <citation type="submission" date="2017-07" db="EMBL/GenBank/DDBJ databases">
        <title>Taro Niue Genome Assembly and Annotation.</title>
        <authorList>
            <person name="Atibalentja N."/>
            <person name="Keating K."/>
            <person name="Fields C.J."/>
        </authorList>
    </citation>
    <scope>NUCLEOTIDE SEQUENCE</scope>
    <source>
        <strain evidence="1">Niue_2</strain>
        <tissue evidence="1">Leaf</tissue>
    </source>
</reference>
<protein>
    <submittedName>
        <fullName evidence="1">Uncharacterized protein</fullName>
    </submittedName>
</protein>
<evidence type="ECO:0000313" key="2">
    <source>
        <dbReference type="Proteomes" id="UP000652761"/>
    </source>
</evidence>
<feature type="non-terminal residue" evidence="1">
    <location>
        <position position="53"/>
    </location>
</feature>
<comment type="caution">
    <text evidence="1">The sequence shown here is derived from an EMBL/GenBank/DDBJ whole genome shotgun (WGS) entry which is preliminary data.</text>
</comment>